<proteinExistence type="inferred from homology"/>
<feature type="domain" description="CstA N-terminal" evidence="9">
    <location>
        <begin position="463"/>
        <end position="632"/>
    </location>
</feature>
<dbReference type="PANTHER" id="PTHR30252:SF3">
    <property type="entry name" value="PYRUVATE_PROTON SYMPORTER BTST"/>
    <property type="match status" value="1"/>
</dbReference>
<evidence type="ECO:0000256" key="3">
    <source>
        <dbReference type="ARBA" id="ARBA00022448"/>
    </source>
</evidence>
<organism evidence="10 11">
    <name type="scientific">Nannocystis pusilla</name>
    <dbReference type="NCBI Taxonomy" id="889268"/>
    <lineage>
        <taxon>Bacteria</taxon>
        <taxon>Pseudomonadati</taxon>
        <taxon>Myxococcota</taxon>
        <taxon>Polyangia</taxon>
        <taxon>Nannocystales</taxon>
        <taxon>Nannocystaceae</taxon>
        <taxon>Nannocystis</taxon>
    </lineage>
</organism>
<feature type="transmembrane region" description="Helical" evidence="8">
    <location>
        <begin position="304"/>
        <end position="324"/>
    </location>
</feature>
<dbReference type="Proteomes" id="UP001150924">
    <property type="component" value="Unassembled WGS sequence"/>
</dbReference>
<dbReference type="GO" id="GO:0005886">
    <property type="term" value="C:plasma membrane"/>
    <property type="evidence" value="ECO:0007669"/>
    <property type="project" value="UniProtKB-SubCell"/>
</dbReference>
<dbReference type="GO" id="GO:0009267">
    <property type="term" value="P:cellular response to starvation"/>
    <property type="evidence" value="ECO:0007669"/>
    <property type="project" value="InterPro"/>
</dbReference>
<dbReference type="AlphaFoldDB" id="A0A9X3EXW2"/>
<feature type="transmembrane region" description="Helical" evidence="8">
    <location>
        <begin position="511"/>
        <end position="534"/>
    </location>
</feature>
<feature type="transmembrane region" description="Helical" evidence="8">
    <location>
        <begin position="228"/>
        <end position="247"/>
    </location>
</feature>
<keyword evidence="6 8" id="KW-1133">Transmembrane helix</keyword>
<feature type="transmembrane region" description="Helical" evidence="8">
    <location>
        <begin position="86"/>
        <end position="107"/>
    </location>
</feature>
<feature type="domain" description="CstA N-terminal" evidence="9">
    <location>
        <begin position="3"/>
        <end position="380"/>
    </location>
</feature>
<feature type="transmembrane region" description="Helical" evidence="8">
    <location>
        <begin position="159"/>
        <end position="180"/>
    </location>
</feature>
<evidence type="ECO:0000256" key="5">
    <source>
        <dbReference type="ARBA" id="ARBA00022692"/>
    </source>
</evidence>
<keyword evidence="7 8" id="KW-0472">Membrane</keyword>
<name>A0A9X3EXW2_9BACT</name>
<feature type="transmembrane region" description="Helical" evidence="8">
    <location>
        <begin position="192"/>
        <end position="208"/>
    </location>
</feature>
<feature type="transmembrane region" description="Helical" evidence="8">
    <location>
        <begin position="128"/>
        <end position="147"/>
    </location>
</feature>
<evidence type="ECO:0000313" key="10">
    <source>
        <dbReference type="EMBL" id="MCY1012394.1"/>
    </source>
</evidence>
<evidence type="ECO:0000259" key="9">
    <source>
        <dbReference type="Pfam" id="PF02554"/>
    </source>
</evidence>
<reference evidence="10" key="1">
    <citation type="submission" date="2022-11" db="EMBL/GenBank/DDBJ databases">
        <title>Minimal conservation of predation-associated metabolite biosynthetic gene clusters underscores biosynthetic potential of Myxococcota including descriptions for ten novel species: Archangium lansinium sp. nov., Myxococcus landrumus sp. nov., Nannocystis bai.</title>
        <authorList>
            <person name="Ahearne A."/>
            <person name="Stevens C."/>
            <person name="Phillips K."/>
        </authorList>
    </citation>
    <scope>NUCLEOTIDE SEQUENCE</scope>
    <source>
        <strain evidence="10">Na p29</strain>
    </source>
</reference>
<comment type="subcellular location">
    <subcellularLocation>
        <location evidence="1">Cell membrane</location>
        <topology evidence="1">Multi-pass membrane protein</topology>
    </subcellularLocation>
</comment>
<evidence type="ECO:0000256" key="8">
    <source>
        <dbReference type="SAM" id="Phobius"/>
    </source>
</evidence>
<dbReference type="InterPro" id="IPR003706">
    <property type="entry name" value="CstA_N"/>
</dbReference>
<protein>
    <submittedName>
        <fullName evidence="10">Carbon starvation protein A</fullName>
    </submittedName>
</protein>
<gene>
    <name evidence="10" type="ORF">OV079_44035</name>
</gene>
<evidence type="ECO:0000313" key="11">
    <source>
        <dbReference type="Proteomes" id="UP001150924"/>
    </source>
</evidence>
<feature type="transmembrane region" description="Helical" evidence="8">
    <location>
        <begin position="555"/>
        <end position="575"/>
    </location>
</feature>
<dbReference type="EMBL" id="JAPNKE010000002">
    <property type="protein sequence ID" value="MCY1012394.1"/>
    <property type="molecule type" value="Genomic_DNA"/>
</dbReference>
<keyword evidence="4" id="KW-1003">Cell membrane</keyword>
<evidence type="ECO:0000256" key="7">
    <source>
        <dbReference type="ARBA" id="ARBA00023136"/>
    </source>
</evidence>
<keyword evidence="11" id="KW-1185">Reference proteome</keyword>
<feature type="transmembrane region" description="Helical" evidence="8">
    <location>
        <begin position="581"/>
        <end position="606"/>
    </location>
</feature>
<evidence type="ECO:0000256" key="1">
    <source>
        <dbReference type="ARBA" id="ARBA00004651"/>
    </source>
</evidence>
<comment type="caution">
    <text evidence="10">The sequence shown here is derived from an EMBL/GenBank/DDBJ whole genome shotgun (WGS) entry which is preliminary data.</text>
</comment>
<evidence type="ECO:0000256" key="2">
    <source>
        <dbReference type="ARBA" id="ARBA00007755"/>
    </source>
</evidence>
<feature type="transmembrane region" description="Helical" evidence="8">
    <location>
        <begin position="654"/>
        <end position="676"/>
    </location>
</feature>
<feature type="transmembrane region" description="Helical" evidence="8">
    <location>
        <begin position="613"/>
        <end position="634"/>
    </location>
</feature>
<dbReference type="RefSeq" id="WP_267775801.1">
    <property type="nucleotide sequence ID" value="NZ_JAPNKE010000002.1"/>
</dbReference>
<evidence type="ECO:0000256" key="6">
    <source>
        <dbReference type="ARBA" id="ARBA00022989"/>
    </source>
</evidence>
<dbReference type="Pfam" id="PF02554">
    <property type="entry name" value="CstA"/>
    <property type="match status" value="2"/>
</dbReference>
<comment type="similarity">
    <text evidence="2">Belongs to the peptide transporter carbon starvation (CstA) (TC 2.A.114) family.</text>
</comment>
<keyword evidence="5 8" id="KW-0812">Transmembrane</keyword>
<accession>A0A9X3EXW2</accession>
<evidence type="ECO:0000256" key="4">
    <source>
        <dbReference type="ARBA" id="ARBA00022475"/>
    </source>
</evidence>
<sequence length="689" mass="72728">MHALWFMILALAVLAIAYRYYSAFLAARVLVLDDARRTPAHERNDGQNYHPTSRWVLFGHHFAAITGAGPLVGPVLAAQFGFLPGYSWILIGVVLGGAVHDLVMLTASVRRGGRSLAEIARDELGPGVGAVAGVAILFIVVIALAGLGRVVVGALAESAWGVFTIGASIPIALAMGLFIYKVRGGSSQGVREATAVGVLLLLVCVVFGKQVQDSSLGEMLQLSETTITLLIAAYGFVASVLPVWMLLCPRDYLSSYMKIGTIALLVLGIVLVNPVIEMPLVNAVGAGTIAVDGEVFPAVVRGSLFPFVFITIACGAISGFHALIASGTTPKMIDKESDIRPIGYGAMLMEGLVGITALLAATALPPADYFAINTDPKVAVIADARGLAPTREALAALDPVMTADDRRRLGLSEGQSATAAAEKTLKLSEVLRLSNGSLAALGFHADPGSVHASELSAADFKRLGVKVEDLPTLAEATDEVIAARTGGAVSLAVGMARVFSGLPGMRTLLDYWYHFAIMFEALFILTTIDTGTRVGRFLLQEFLGRFHRKLGDPSWLPGAVLSSLVIVAGWSYFILTGSIATIWPMFGIANQLLASVALAVGTTIVLKEGRRPAYAWVTLGPLLFVGTTTLTAGFRSLVEVYVPMTRDPATATMGVVNTVVTATLLTCVLAIVVMSARKWRELLRARMAA</sequence>
<feature type="transmembrane region" description="Helical" evidence="8">
    <location>
        <begin position="259"/>
        <end position="276"/>
    </location>
</feature>
<feature type="transmembrane region" description="Helical" evidence="8">
    <location>
        <begin position="344"/>
        <end position="364"/>
    </location>
</feature>
<dbReference type="InterPro" id="IPR051605">
    <property type="entry name" value="CstA"/>
</dbReference>
<keyword evidence="3" id="KW-0813">Transport</keyword>
<dbReference type="PANTHER" id="PTHR30252">
    <property type="entry name" value="INNER MEMBRANE PEPTIDE TRANSPORTER"/>
    <property type="match status" value="1"/>
</dbReference>